<dbReference type="Proteomes" id="UP000285951">
    <property type="component" value="Unassembled WGS sequence"/>
</dbReference>
<reference evidence="6 9" key="2">
    <citation type="submission" date="2019-12" db="EMBL/GenBank/DDBJ databases">
        <title>Draft genome sequence of Labilibaculum sp. strain 44 isolated from deep waters of Black Sea.</title>
        <authorList>
            <person name="Yadav S."/>
            <person name="Villanueva L."/>
        </authorList>
    </citation>
    <scope>NUCLEOTIDE SEQUENCE [LARGE SCALE GENOMIC DNA]</scope>
    <source>
        <strain evidence="6 9">44</strain>
    </source>
</reference>
<dbReference type="AlphaFoldDB" id="A0A7M4D4N6"/>
<dbReference type="Pfam" id="PF13715">
    <property type="entry name" value="CarbopepD_reg_2"/>
    <property type="match status" value="1"/>
</dbReference>
<keyword evidence="6" id="KW-0675">Receptor</keyword>
<dbReference type="SUPFAM" id="SSF49464">
    <property type="entry name" value="Carboxypeptidase regulatory domain-like"/>
    <property type="match status" value="1"/>
</dbReference>
<evidence type="ECO:0000313" key="6">
    <source>
        <dbReference type="EMBL" id="MUP37615.1"/>
    </source>
</evidence>
<evidence type="ECO:0000256" key="2">
    <source>
        <dbReference type="ARBA" id="ARBA00023136"/>
    </source>
</evidence>
<dbReference type="InterPro" id="IPR008969">
    <property type="entry name" value="CarboxyPept-like_regulatory"/>
</dbReference>
<dbReference type="EMBL" id="WOTW01000013">
    <property type="protein sequence ID" value="MUP37615.1"/>
    <property type="molecule type" value="Genomic_DNA"/>
</dbReference>
<keyword evidence="8" id="KW-1185">Reference proteome</keyword>
<dbReference type="InterPro" id="IPR037066">
    <property type="entry name" value="Plug_dom_sf"/>
</dbReference>
<dbReference type="Gene3D" id="2.40.170.20">
    <property type="entry name" value="TonB-dependent receptor, beta-barrel domain"/>
    <property type="match status" value="1"/>
</dbReference>
<feature type="chain" id="PRO_5029477499" evidence="4">
    <location>
        <begin position="20"/>
        <end position="906"/>
    </location>
</feature>
<comment type="subcellular location">
    <subcellularLocation>
        <location evidence="1">Cell outer membrane</location>
    </subcellularLocation>
</comment>
<evidence type="ECO:0000256" key="3">
    <source>
        <dbReference type="ARBA" id="ARBA00023237"/>
    </source>
</evidence>
<dbReference type="RefSeq" id="WP_156195357.1">
    <property type="nucleotide sequence ID" value="NZ_QTZN02000013.1"/>
</dbReference>
<dbReference type="Pfam" id="PF07715">
    <property type="entry name" value="Plug"/>
    <property type="match status" value="1"/>
</dbReference>
<dbReference type="Gene3D" id="2.170.130.10">
    <property type="entry name" value="TonB-dependent receptor, plug domain"/>
    <property type="match status" value="1"/>
</dbReference>
<keyword evidence="3" id="KW-0998">Cell outer membrane</keyword>
<dbReference type="InterPro" id="IPR012910">
    <property type="entry name" value="Plug_dom"/>
</dbReference>
<sequence>MKKALLLLYSLFILFPCLAIGEQEISIGHEGMTFVEFANDLSDKYQIKVFFDKNWVENIRLKKSYSNENITAILSDILAGTQFRFLVRNNSIVLTKYEDVGKEFSLREKVDRTTKMVESVEEDKDFSNLQEQEYKIHEIGTALGKKKVKLFGKVSHFESSQPLKGVSIFLPNLTKGVTSDKDGYFELDLPPGFYTLNFRYMGLKPSSRKINLRGDGRINVQLLSETKTIKEVRVLAKDDKVRRTSMGIEYIQAKDIESLPSALGEPDIIKSTTMLPGVESAGEGSIGFNVRGGSADQNLILIDNAPIYYPAHFFGFFSAFNNDMIQEASLYKSSIPVQFGGRISSTYDIHSNNKIADKINGKVGISPVTTKAFLNLPILKNKLSIMNSFRFTYSDWIVDKIDSKELVDSKSNFHDLHGKILYKPNSNNQFELSYYKSKDEFQLHSDTLYNFNNFVSSLNWRYRFSEKLKMNNSVYFTSFSYDMSSAEIASNAFKLTHKVNEGGFKSYLNLEKDLYTTIDLGTELKYYNISPGDMKPYSEASVVNNNNLPEENGLEAALFLGFKREFMGNITAEAGIRYSLYGNVGKREELTYLDGITNRYNILDTIITSTGLNNIYHGPEYRISVNYALNPSTSIKASYNRTRQYIHLLSNTTSISPTDTWKLSDKYLKPQIGDQISLGFYKNIFNSNFELSAETYFKKVQNAKDYKDGAQLYLNEHTENEVLNAEGKNYGVELFIRKNKGRFNTMVSYTYSRSYLKSKDNTGEFAVNDGDWYRAPYDKPHNIKAFFSFKLSRRFIFSTNLVYHTGRPATYPIAKYSLQGIPIIYYSERNEYRIPNYFRTDISLLVEGNLRKNKPYHTSWTFGLYNLTARNNAYSVYFRSEDSSVAGYKLSVFGNVIPTVSYNIEF</sequence>
<dbReference type="EMBL" id="QTZN02000013">
    <property type="protein sequence ID" value="MVB06820.1"/>
    <property type="molecule type" value="Genomic_DNA"/>
</dbReference>
<evidence type="ECO:0000259" key="5">
    <source>
        <dbReference type="Pfam" id="PF07715"/>
    </source>
</evidence>
<keyword evidence="2" id="KW-0472">Membrane</keyword>
<name>A0A7M4D4N6_9BACT</name>
<reference evidence="7 8" key="1">
    <citation type="submission" date="2019-11" db="EMBL/GenBank/DDBJ databases">
        <title>Draft genome sequence of Labilibaculum sp. strain SYP isolated from Black Sea.</title>
        <authorList>
            <person name="Yadav S."/>
            <person name="Villanueva L."/>
        </authorList>
    </citation>
    <scope>NUCLEOTIDE SEQUENCE [LARGE SCALE GENOMIC DNA]</scope>
    <source>
        <strain evidence="7 8">44</strain>
    </source>
</reference>
<keyword evidence="4" id="KW-0732">Signal</keyword>
<gene>
    <name evidence="7" type="ORF">DWB62_007280</name>
    <name evidence="6" type="ORF">GNY23_07280</name>
</gene>
<protein>
    <submittedName>
        <fullName evidence="6">TonB-dependent receptor plug domain-containing protein</fullName>
    </submittedName>
</protein>
<evidence type="ECO:0000256" key="1">
    <source>
        <dbReference type="ARBA" id="ARBA00004442"/>
    </source>
</evidence>
<dbReference type="Gene3D" id="2.60.40.1120">
    <property type="entry name" value="Carboxypeptidase-like, regulatory domain"/>
    <property type="match status" value="1"/>
</dbReference>
<dbReference type="OrthoDB" id="9803050at2"/>
<accession>A0A7M4D4N6</accession>
<dbReference type="InterPro" id="IPR036942">
    <property type="entry name" value="Beta-barrel_TonB_sf"/>
</dbReference>
<dbReference type="GO" id="GO:0009279">
    <property type="term" value="C:cell outer membrane"/>
    <property type="evidence" value="ECO:0007669"/>
    <property type="project" value="UniProtKB-SubCell"/>
</dbReference>
<dbReference type="SUPFAM" id="SSF56935">
    <property type="entry name" value="Porins"/>
    <property type="match status" value="1"/>
</dbReference>
<evidence type="ECO:0000256" key="4">
    <source>
        <dbReference type="SAM" id="SignalP"/>
    </source>
</evidence>
<evidence type="ECO:0000313" key="7">
    <source>
        <dbReference type="EMBL" id="MVB06820.1"/>
    </source>
</evidence>
<feature type="signal peptide" evidence="4">
    <location>
        <begin position="1"/>
        <end position="19"/>
    </location>
</feature>
<organism evidence="6 9">
    <name type="scientific">Labilibaculum euxinus</name>
    <dbReference type="NCBI Taxonomy" id="2686357"/>
    <lineage>
        <taxon>Bacteria</taxon>
        <taxon>Pseudomonadati</taxon>
        <taxon>Bacteroidota</taxon>
        <taxon>Bacteroidia</taxon>
        <taxon>Marinilabiliales</taxon>
        <taxon>Marinifilaceae</taxon>
        <taxon>Labilibaculum</taxon>
    </lineage>
</organism>
<evidence type="ECO:0000313" key="8">
    <source>
        <dbReference type="Proteomes" id="UP000285951"/>
    </source>
</evidence>
<evidence type="ECO:0000313" key="9">
    <source>
        <dbReference type="Proteomes" id="UP000462449"/>
    </source>
</evidence>
<feature type="domain" description="TonB-dependent receptor plug" evidence="5">
    <location>
        <begin position="242"/>
        <end position="341"/>
    </location>
</feature>
<dbReference type="Proteomes" id="UP000462449">
    <property type="component" value="Unassembled WGS sequence"/>
</dbReference>
<proteinExistence type="predicted"/>
<comment type="caution">
    <text evidence="6">The sequence shown here is derived from an EMBL/GenBank/DDBJ whole genome shotgun (WGS) entry which is preliminary data.</text>
</comment>